<protein>
    <submittedName>
        <fullName evidence="2">Uncharacterized protein</fullName>
    </submittedName>
</protein>
<name>A9WSL3_RENSM</name>
<dbReference type="RefSeq" id="WP_012245471.1">
    <property type="nucleotide sequence ID" value="NC_010168.1"/>
</dbReference>
<evidence type="ECO:0000256" key="1">
    <source>
        <dbReference type="SAM" id="MobiDB-lite"/>
    </source>
</evidence>
<reference evidence="3" key="1">
    <citation type="journal article" date="2008" name="J. Bacteriol.">
        <title>Genome sequence of the fish pathogen Renibacterium salmoninarum suggests reductive evolution away from an environmental Arthrobacter ancestor.</title>
        <authorList>
            <person name="Wiens G.D."/>
            <person name="Rockey D.D."/>
            <person name="Wu Z."/>
            <person name="Chang J."/>
            <person name="Levy R."/>
            <person name="Crane S."/>
            <person name="Chen D.S."/>
            <person name="Capri G.R."/>
            <person name="Burnett J.R."/>
            <person name="Sudheesh P.S."/>
            <person name="Schipma M.J."/>
            <person name="Burd H."/>
            <person name="Bhattacharyya A."/>
            <person name="Rhodes L.D."/>
            <person name="Kaul R."/>
            <person name="Strom M.S."/>
        </authorList>
    </citation>
    <scope>NUCLEOTIDE SEQUENCE [LARGE SCALE GENOMIC DNA]</scope>
    <source>
        <strain evidence="3">ATCC 33209 / DSM 20767 / JCM 11484 / NBRC 15589 / NCIMB 2235</strain>
    </source>
</reference>
<dbReference type="STRING" id="288705.RSal33209_2069"/>
<accession>A9WSL3</accession>
<feature type="compositionally biased region" description="Basic and acidic residues" evidence="1">
    <location>
        <begin position="14"/>
        <end position="25"/>
    </location>
</feature>
<dbReference type="EMBL" id="CP000910">
    <property type="protein sequence ID" value="ABY23801.1"/>
    <property type="molecule type" value="Genomic_DNA"/>
</dbReference>
<keyword evidence="3" id="KW-1185">Reference proteome</keyword>
<organism evidence="2 3">
    <name type="scientific">Renibacterium salmoninarum (strain ATCC 33209 / DSM 20767 / JCM 11484 / NBRC 15589 / NCIMB 2235)</name>
    <dbReference type="NCBI Taxonomy" id="288705"/>
    <lineage>
        <taxon>Bacteria</taxon>
        <taxon>Bacillati</taxon>
        <taxon>Actinomycetota</taxon>
        <taxon>Actinomycetes</taxon>
        <taxon>Micrococcales</taxon>
        <taxon>Micrococcaceae</taxon>
        <taxon>Renibacterium</taxon>
    </lineage>
</organism>
<evidence type="ECO:0000313" key="2">
    <source>
        <dbReference type="EMBL" id="ABY23801.1"/>
    </source>
</evidence>
<sequence>MSIALSFEAAQQRDLSDPLREHRDSFIGSDDPQLVAYLDGNSPVGRCGPVPTEWVHSSPINGLRG</sequence>
<dbReference type="Proteomes" id="UP000002007">
    <property type="component" value="Chromosome"/>
</dbReference>
<dbReference type="HOGENOM" id="CLU_2846748_0_0_11"/>
<gene>
    <name evidence="2" type="ordered locus">RSal33209_2069</name>
</gene>
<feature type="region of interest" description="Disordered" evidence="1">
    <location>
        <begin position="1"/>
        <end position="27"/>
    </location>
</feature>
<dbReference type="AlphaFoldDB" id="A9WSL3"/>
<dbReference type="KEGG" id="rsa:RSal33209_2069"/>
<evidence type="ECO:0000313" key="3">
    <source>
        <dbReference type="Proteomes" id="UP000002007"/>
    </source>
</evidence>
<proteinExistence type="predicted"/>